<evidence type="ECO:0000313" key="2">
    <source>
        <dbReference type="EMBL" id="KKO07854.1"/>
    </source>
</evidence>
<name>A0A0F9YSZ1_9ZZZZ</name>
<sequence>MVLTVLLIQIAFLTTIVKEEYETGNFVAILSMLLLILTLFFGYRYIDLHHTKYEYEKISVIVWVPVGAVICYLLNVYGELGSVLSAGITGTVASFVPQINKESPYLEKLPAAIYCGVFVGMSSSEIVPTIGFVTAAGLVAGVFLLLSKNLFLGVGGKLGTVAFGGVIIVSLIYGLAT</sequence>
<organism evidence="2">
    <name type="scientific">marine sediment metagenome</name>
    <dbReference type="NCBI Taxonomy" id="412755"/>
    <lineage>
        <taxon>unclassified sequences</taxon>
        <taxon>metagenomes</taxon>
        <taxon>ecological metagenomes</taxon>
    </lineage>
</organism>
<keyword evidence="1" id="KW-0472">Membrane</keyword>
<comment type="caution">
    <text evidence="2">The sequence shown here is derived from an EMBL/GenBank/DDBJ whole genome shotgun (WGS) entry which is preliminary data.</text>
</comment>
<evidence type="ECO:0000256" key="1">
    <source>
        <dbReference type="SAM" id="Phobius"/>
    </source>
</evidence>
<reference evidence="2" key="1">
    <citation type="journal article" date="2015" name="Nature">
        <title>Complex archaea that bridge the gap between prokaryotes and eukaryotes.</title>
        <authorList>
            <person name="Spang A."/>
            <person name="Saw J.H."/>
            <person name="Jorgensen S.L."/>
            <person name="Zaremba-Niedzwiedzka K."/>
            <person name="Martijn J."/>
            <person name="Lind A.E."/>
            <person name="van Eijk R."/>
            <person name="Schleper C."/>
            <person name="Guy L."/>
            <person name="Ettema T.J."/>
        </authorList>
    </citation>
    <scope>NUCLEOTIDE SEQUENCE</scope>
</reference>
<protein>
    <submittedName>
        <fullName evidence="2">Uncharacterized protein</fullName>
    </submittedName>
</protein>
<feature type="transmembrane region" description="Helical" evidence="1">
    <location>
        <begin position="126"/>
        <end position="146"/>
    </location>
</feature>
<proteinExistence type="predicted"/>
<dbReference type="AlphaFoldDB" id="A0A0F9YSZ1"/>
<accession>A0A0F9YSZ1</accession>
<feature type="transmembrane region" description="Helical" evidence="1">
    <location>
        <begin position="28"/>
        <end position="46"/>
    </location>
</feature>
<feature type="transmembrane region" description="Helical" evidence="1">
    <location>
        <begin position="158"/>
        <end position="176"/>
    </location>
</feature>
<gene>
    <name evidence="2" type="ORF">LCGC14_0051960</name>
</gene>
<keyword evidence="1" id="KW-1133">Transmembrane helix</keyword>
<feature type="transmembrane region" description="Helical" evidence="1">
    <location>
        <begin position="58"/>
        <end position="77"/>
    </location>
</feature>
<keyword evidence="1" id="KW-0812">Transmembrane</keyword>
<dbReference type="EMBL" id="LAZR01000011">
    <property type="protein sequence ID" value="KKO07854.1"/>
    <property type="molecule type" value="Genomic_DNA"/>
</dbReference>